<reference evidence="2 3" key="1">
    <citation type="journal article" date="2016" name="Nat. Commun.">
        <title>Extremotolerant tardigrade genome and improved radiotolerance of human cultured cells by tardigrade-unique protein.</title>
        <authorList>
            <person name="Hashimoto T."/>
            <person name="Horikawa D.D."/>
            <person name="Saito Y."/>
            <person name="Kuwahara H."/>
            <person name="Kozuka-Hata H."/>
            <person name="Shin-I T."/>
            <person name="Minakuchi Y."/>
            <person name="Ohishi K."/>
            <person name="Motoyama A."/>
            <person name="Aizu T."/>
            <person name="Enomoto A."/>
            <person name="Kondo K."/>
            <person name="Tanaka S."/>
            <person name="Hara Y."/>
            <person name="Koshikawa S."/>
            <person name="Sagara H."/>
            <person name="Miura T."/>
            <person name="Yokobori S."/>
            <person name="Miyagawa K."/>
            <person name="Suzuki Y."/>
            <person name="Kubo T."/>
            <person name="Oyama M."/>
            <person name="Kohara Y."/>
            <person name="Fujiyama A."/>
            <person name="Arakawa K."/>
            <person name="Katayama T."/>
            <person name="Toyoda A."/>
            <person name="Kunieda T."/>
        </authorList>
    </citation>
    <scope>NUCLEOTIDE SEQUENCE [LARGE SCALE GENOMIC DNA]</scope>
    <source>
        <strain evidence="2 3">YOKOZUNA-1</strain>
    </source>
</reference>
<gene>
    <name evidence="2" type="primary">RvY_01803-1</name>
    <name evidence="2" type="synonym">RvY_01803.1</name>
    <name evidence="2" type="ORF">RvY_01803</name>
</gene>
<sequence>MARKLVIMTRLKNLESQKLRYAKEALRRQPLGQITVTSEQPQQQIKNVGNMEVSAE</sequence>
<comment type="caution">
    <text evidence="2">The sequence shown here is derived from an EMBL/GenBank/DDBJ whole genome shotgun (WGS) entry which is preliminary data.</text>
</comment>
<accession>A0A1D1UHR9</accession>
<evidence type="ECO:0000313" key="3">
    <source>
        <dbReference type="Proteomes" id="UP000186922"/>
    </source>
</evidence>
<feature type="region of interest" description="Disordered" evidence="1">
    <location>
        <begin position="37"/>
        <end position="56"/>
    </location>
</feature>
<dbReference type="EMBL" id="BDGG01000001">
    <property type="protein sequence ID" value="GAU89226.1"/>
    <property type="molecule type" value="Genomic_DNA"/>
</dbReference>
<evidence type="ECO:0000256" key="1">
    <source>
        <dbReference type="SAM" id="MobiDB-lite"/>
    </source>
</evidence>
<keyword evidence="3" id="KW-1185">Reference proteome</keyword>
<name>A0A1D1UHR9_RAMVA</name>
<proteinExistence type="predicted"/>
<organism evidence="2 3">
    <name type="scientific">Ramazzottius varieornatus</name>
    <name type="common">Water bear</name>
    <name type="synonym">Tardigrade</name>
    <dbReference type="NCBI Taxonomy" id="947166"/>
    <lineage>
        <taxon>Eukaryota</taxon>
        <taxon>Metazoa</taxon>
        <taxon>Ecdysozoa</taxon>
        <taxon>Tardigrada</taxon>
        <taxon>Eutardigrada</taxon>
        <taxon>Parachela</taxon>
        <taxon>Hypsibioidea</taxon>
        <taxon>Ramazzottiidae</taxon>
        <taxon>Ramazzottius</taxon>
    </lineage>
</organism>
<protein>
    <submittedName>
        <fullName evidence="2">Uncharacterized protein</fullName>
    </submittedName>
</protein>
<dbReference type="Proteomes" id="UP000186922">
    <property type="component" value="Unassembled WGS sequence"/>
</dbReference>
<dbReference type="AlphaFoldDB" id="A0A1D1UHR9"/>
<feature type="compositionally biased region" description="Polar residues" evidence="1">
    <location>
        <begin position="37"/>
        <end position="47"/>
    </location>
</feature>
<evidence type="ECO:0000313" key="2">
    <source>
        <dbReference type="EMBL" id="GAU89226.1"/>
    </source>
</evidence>